<dbReference type="GO" id="GO:0003700">
    <property type="term" value="F:DNA-binding transcription factor activity"/>
    <property type="evidence" value="ECO:0007669"/>
    <property type="project" value="InterPro"/>
</dbReference>
<keyword evidence="6" id="KW-1185">Reference proteome</keyword>
<evidence type="ECO:0000313" key="6">
    <source>
        <dbReference type="Proteomes" id="UP000094974"/>
    </source>
</evidence>
<dbReference type="Pfam" id="PF13280">
    <property type="entry name" value="WYL"/>
    <property type="match status" value="1"/>
</dbReference>
<dbReference type="InterPro" id="IPR001034">
    <property type="entry name" value="DeoR_HTH"/>
</dbReference>
<evidence type="ECO:0000313" key="5">
    <source>
        <dbReference type="EMBL" id="ODA11401.1"/>
    </source>
</evidence>
<evidence type="ECO:0000256" key="2">
    <source>
        <dbReference type="ARBA" id="ARBA00023163"/>
    </source>
</evidence>
<dbReference type="InterPro" id="IPR013196">
    <property type="entry name" value="HTH_11"/>
</dbReference>
<dbReference type="Proteomes" id="UP001229409">
    <property type="component" value="Unassembled WGS sequence"/>
</dbReference>
<dbReference type="InterPro" id="IPR026881">
    <property type="entry name" value="WYL_dom"/>
</dbReference>
<sequence length="316" mass="36614">MNKTERQLAILLELQRRKVLKGEELAEKLETSVRTIYRDIQALSESGVPIIGAPGHGYSLIEGYFLPPISFTVEEAVSLLLGAEFIEQRFDNQYSQSAQSSRGKIEVILPDPIRHETDRIRSGIRFRLQSEDPELGEREKSNIKTIRIAMMEGKKIHFKYTKRISESENSRETIRTAAPLGLVLVQGGWLLVAQCDLRGEHRHFKISRMSDVSTMIESFELPRDFNLHTYRPADDRHVTIRTVFKPEVADKVDESKIYFMEHAELLPSGYYVDFRVRYAEELLHWILSWGSNVKVLKPESFRSRVKKEVESMLKNY</sequence>
<keyword evidence="2" id="KW-0804">Transcription</keyword>
<gene>
    <name evidence="5" type="ORF">A7312_20595</name>
    <name evidence="4" type="ORF">QDS18_17520</name>
</gene>
<dbReference type="PROSITE" id="PS51000">
    <property type="entry name" value="HTH_DEOR_2"/>
    <property type="match status" value="1"/>
</dbReference>
<evidence type="ECO:0000313" key="4">
    <source>
        <dbReference type="EMBL" id="MDH2332652.1"/>
    </source>
</evidence>
<dbReference type="InterPro" id="IPR057727">
    <property type="entry name" value="WCX_dom"/>
</dbReference>
<dbReference type="InterPro" id="IPR028349">
    <property type="entry name" value="PafC-like"/>
</dbReference>
<organism evidence="4 7">
    <name type="scientific">Paenibacillus polymyxa</name>
    <name type="common">Bacillus polymyxa</name>
    <dbReference type="NCBI Taxonomy" id="1406"/>
    <lineage>
        <taxon>Bacteria</taxon>
        <taxon>Bacillati</taxon>
        <taxon>Bacillota</taxon>
        <taxon>Bacilli</taxon>
        <taxon>Bacillales</taxon>
        <taxon>Paenibacillaceae</taxon>
        <taxon>Paenibacillus</taxon>
    </lineage>
</organism>
<dbReference type="InterPro" id="IPR051534">
    <property type="entry name" value="CBASS_pafABC_assoc_protein"/>
</dbReference>
<dbReference type="AlphaFoldDB" id="A0AAJ3J4W4"/>
<comment type="caution">
    <text evidence="4">The sequence shown here is derived from an EMBL/GenBank/DDBJ whole genome shotgun (WGS) entry which is preliminary data.</text>
</comment>
<dbReference type="Pfam" id="PF25583">
    <property type="entry name" value="WCX"/>
    <property type="match status" value="1"/>
</dbReference>
<dbReference type="Gene3D" id="1.10.10.10">
    <property type="entry name" value="Winged helix-like DNA-binding domain superfamily/Winged helix DNA-binding domain"/>
    <property type="match status" value="1"/>
</dbReference>
<dbReference type="EMBL" id="LYND01000022">
    <property type="protein sequence ID" value="ODA11401.1"/>
    <property type="molecule type" value="Genomic_DNA"/>
</dbReference>
<feature type="domain" description="HTH deoR-type" evidence="3">
    <location>
        <begin position="3"/>
        <end position="58"/>
    </location>
</feature>
<dbReference type="PANTHER" id="PTHR34580">
    <property type="match status" value="1"/>
</dbReference>
<dbReference type="SUPFAM" id="SSF46785">
    <property type="entry name" value="Winged helix' DNA-binding domain"/>
    <property type="match status" value="1"/>
</dbReference>
<dbReference type="PIRSF" id="PIRSF016838">
    <property type="entry name" value="PafC"/>
    <property type="match status" value="1"/>
</dbReference>
<dbReference type="Pfam" id="PF08279">
    <property type="entry name" value="HTH_11"/>
    <property type="match status" value="1"/>
</dbReference>
<reference evidence="6" key="1">
    <citation type="submission" date="2016-05" db="EMBL/GenBank/DDBJ databases">
        <title>Whole genome shotgun sequencing of cultured foodborne pathogen.</title>
        <authorList>
            <person name="Zheng J."/>
            <person name="Timme R."/>
            <person name="Allard M."/>
            <person name="Strain E."/>
            <person name="Luo Y."/>
            <person name="Brown E."/>
        </authorList>
    </citation>
    <scope>NUCLEOTIDE SEQUENCE [LARGE SCALE GENOMIC DNA]</scope>
    <source>
        <strain evidence="6">CFSAN034343</strain>
    </source>
</reference>
<protein>
    <submittedName>
        <fullName evidence="5">Transcriptional regulator</fullName>
    </submittedName>
    <submittedName>
        <fullName evidence="4">YafY family protein</fullName>
    </submittedName>
</protein>
<dbReference type="RefSeq" id="WP_028541912.1">
    <property type="nucleotide sequence ID" value="NZ_CP011420.1"/>
</dbReference>
<evidence type="ECO:0000313" key="7">
    <source>
        <dbReference type="Proteomes" id="UP001229409"/>
    </source>
</evidence>
<evidence type="ECO:0000256" key="1">
    <source>
        <dbReference type="ARBA" id="ARBA00023015"/>
    </source>
</evidence>
<evidence type="ECO:0000259" key="3">
    <source>
        <dbReference type="PROSITE" id="PS51000"/>
    </source>
</evidence>
<dbReference type="InterPro" id="IPR036390">
    <property type="entry name" value="WH_DNA-bd_sf"/>
</dbReference>
<name>A0AAJ3J4W4_PAEPO</name>
<proteinExistence type="predicted"/>
<dbReference type="PANTHER" id="PTHR34580:SF1">
    <property type="entry name" value="PROTEIN PAFC"/>
    <property type="match status" value="1"/>
</dbReference>
<dbReference type="PROSITE" id="PS52050">
    <property type="entry name" value="WYL"/>
    <property type="match status" value="1"/>
</dbReference>
<reference evidence="5" key="2">
    <citation type="submission" date="2016-05" db="EMBL/GenBank/DDBJ databases">
        <authorList>
            <person name="Zheng J."/>
            <person name="Timme R."/>
            <person name="Allard M."/>
            <person name="Strain E."/>
            <person name="Luo Y."/>
            <person name="Brown E."/>
        </authorList>
    </citation>
    <scope>NUCLEOTIDE SEQUENCE</scope>
    <source>
        <strain evidence="5">CFSAN034343</strain>
    </source>
</reference>
<keyword evidence="1" id="KW-0805">Transcription regulation</keyword>
<dbReference type="EMBL" id="JARVWT010000007">
    <property type="protein sequence ID" value="MDH2332652.1"/>
    <property type="molecule type" value="Genomic_DNA"/>
</dbReference>
<accession>A0AAJ3J4W4</accession>
<dbReference type="InterPro" id="IPR036388">
    <property type="entry name" value="WH-like_DNA-bd_sf"/>
</dbReference>
<reference evidence="4" key="3">
    <citation type="submission" date="2023-04" db="EMBL/GenBank/DDBJ databases">
        <title>Uncovering the Secrets of Slow-Growing Bacteria in Tropical Savanna Soil through Cultivation and Genomic Analysis.</title>
        <authorList>
            <person name="Goncalves O.S."/>
            <person name="Santana M.F."/>
        </authorList>
    </citation>
    <scope>NUCLEOTIDE SEQUENCE</scope>
    <source>
        <strain evidence="4">ANTI</strain>
    </source>
</reference>
<dbReference type="Proteomes" id="UP000094974">
    <property type="component" value="Unassembled WGS sequence"/>
</dbReference>